<dbReference type="GO" id="GO:0022857">
    <property type="term" value="F:transmembrane transporter activity"/>
    <property type="evidence" value="ECO:0007669"/>
    <property type="project" value="InterPro"/>
</dbReference>
<feature type="transmembrane region" description="Helical" evidence="6">
    <location>
        <begin position="388"/>
        <end position="406"/>
    </location>
</feature>
<evidence type="ECO:0000256" key="2">
    <source>
        <dbReference type="ARBA" id="ARBA00022448"/>
    </source>
</evidence>
<feature type="transmembrane region" description="Helical" evidence="6">
    <location>
        <begin position="242"/>
        <end position="265"/>
    </location>
</feature>
<feature type="transmembrane region" description="Helical" evidence="6">
    <location>
        <begin position="277"/>
        <end position="299"/>
    </location>
</feature>
<dbReference type="Gene3D" id="1.20.1740.10">
    <property type="entry name" value="Amino acid/polyamine transporter I"/>
    <property type="match status" value="1"/>
</dbReference>
<feature type="transmembrane region" description="Helical" evidence="6">
    <location>
        <begin position="487"/>
        <end position="505"/>
    </location>
</feature>
<dbReference type="HOGENOM" id="CLU_004495_6_2_1"/>
<protein>
    <recommendedName>
        <fullName evidence="8">Choline transport protein</fullName>
    </recommendedName>
</protein>
<dbReference type="EMBL" id="KI981294">
    <property type="protein sequence ID" value="EXA28738.1"/>
    <property type="molecule type" value="Genomic_DNA"/>
</dbReference>
<feature type="transmembrane region" description="Helical" evidence="6">
    <location>
        <begin position="125"/>
        <end position="153"/>
    </location>
</feature>
<evidence type="ECO:0008006" key="8">
    <source>
        <dbReference type="Google" id="ProtNLM"/>
    </source>
</evidence>
<dbReference type="PIRSF" id="PIRSF006060">
    <property type="entry name" value="AA_transporter"/>
    <property type="match status" value="1"/>
</dbReference>
<dbReference type="GO" id="GO:0016020">
    <property type="term" value="C:membrane"/>
    <property type="evidence" value="ECO:0007669"/>
    <property type="project" value="UniProtKB-SubCell"/>
</dbReference>
<evidence type="ECO:0000256" key="1">
    <source>
        <dbReference type="ARBA" id="ARBA00004141"/>
    </source>
</evidence>
<evidence type="ECO:0000256" key="3">
    <source>
        <dbReference type="ARBA" id="ARBA00022692"/>
    </source>
</evidence>
<proteinExistence type="predicted"/>
<feature type="transmembrane region" description="Helical" evidence="6">
    <location>
        <begin position="49"/>
        <end position="71"/>
    </location>
</feature>
<dbReference type="InterPro" id="IPR002293">
    <property type="entry name" value="AA/rel_permease1"/>
</dbReference>
<feature type="transmembrane region" description="Helical" evidence="6">
    <location>
        <begin position="197"/>
        <end position="217"/>
    </location>
</feature>
<reference evidence="7" key="2">
    <citation type="submission" date="2014-02" db="EMBL/GenBank/DDBJ databases">
        <title>Annotation of the Genome Sequence of Fusarium oxysporum HDV247.</title>
        <authorList>
            <consortium name="The Broad Institute Genomics Platform"/>
            <person name="Ma L.-J."/>
            <person name="Corby-Kistler H."/>
            <person name="Broz K."/>
            <person name="Gale L.R."/>
            <person name="Jonkers W."/>
            <person name="O'Donnell K."/>
            <person name="Ploetz R."/>
            <person name="Steinberg C."/>
            <person name="Schwartz D.C."/>
            <person name="VanEtten H."/>
            <person name="Zhou S."/>
            <person name="Young S.K."/>
            <person name="Zeng Q."/>
            <person name="Gargeya S."/>
            <person name="Fitzgerald M."/>
            <person name="Abouelleil A."/>
            <person name="Alvarado L."/>
            <person name="Chapman S.B."/>
            <person name="Gainer-Dewar J."/>
            <person name="Goldberg J."/>
            <person name="Griggs A."/>
            <person name="Gujja S."/>
            <person name="Hansen M."/>
            <person name="Howarth C."/>
            <person name="Imamovic A."/>
            <person name="Ireland A."/>
            <person name="Larimer J."/>
            <person name="McCowan C."/>
            <person name="Murphy C."/>
            <person name="Pearson M."/>
            <person name="Poon T.W."/>
            <person name="Priest M."/>
            <person name="Roberts A."/>
            <person name="Saif S."/>
            <person name="Shea T."/>
            <person name="Sykes S."/>
            <person name="Wortman J."/>
            <person name="Nusbaum C."/>
            <person name="Birren B."/>
        </authorList>
    </citation>
    <scope>NUCLEOTIDE SEQUENCE</scope>
    <source>
        <strain evidence="7">HDV247</strain>
    </source>
</reference>
<dbReference type="AlphaFoldDB" id="W9N7M9"/>
<evidence type="ECO:0000256" key="4">
    <source>
        <dbReference type="ARBA" id="ARBA00022989"/>
    </source>
</evidence>
<keyword evidence="3 6" id="KW-0812">Transmembrane</keyword>
<reference evidence="7" key="1">
    <citation type="submission" date="2011-10" db="EMBL/GenBank/DDBJ databases">
        <title>The Genome Sequence of Fusarium oxysporum HDV247.</title>
        <authorList>
            <consortium name="The Broad Institute Genome Sequencing Platform"/>
            <person name="Ma L.-J."/>
            <person name="Gale L.R."/>
            <person name="Schwartz D.C."/>
            <person name="Zhou S."/>
            <person name="Corby-Kistler H."/>
            <person name="Young S.K."/>
            <person name="Zeng Q."/>
            <person name="Gargeya S."/>
            <person name="Fitzgerald M."/>
            <person name="Haas B."/>
            <person name="Abouelleil A."/>
            <person name="Alvarado L."/>
            <person name="Arachchi H.M."/>
            <person name="Berlin A."/>
            <person name="Brown A."/>
            <person name="Chapman S.B."/>
            <person name="Chen Z."/>
            <person name="Dunbar C."/>
            <person name="Freedman E."/>
            <person name="Gearin G."/>
            <person name="Goldberg J."/>
            <person name="Griggs A."/>
            <person name="Gujja S."/>
            <person name="Heiman D."/>
            <person name="Howarth C."/>
            <person name="Larson L."/>
            <person name="Lui A."/>
            <person name="MacDonald P.J.P."/>
            <person name="Montmayeur A."/>
            <person name="Murphy C."/>
            <person name="Neiman D."/>
            <person name="Pearson M."/>
            <person name="Priest M."/>
            <person name="Roberts A."/>
            <person name="Saif S."/>
            <person name="Shea T."/>
            <person name="Shenoy N."/>
            <person name="Sisk P."/>
            <person name="Stolte C."/>
            <person name="Sykes S."/>
            <person name="Wortman J."/>
            <person name="Nusbaum C."/>
            <person name="Birren B."/>
        </authorList>
    </citation>
    <scope>NUCLEOTIDE SEQUENCE [LARGE SCALE GENOMIC DNA]</scope>
    <source>
        <strain evidence="7">HDV247</strain>
    </source>
</reference>
<name>W9N7M9_FUSOX</name>
<comment type="subcellular location">
    <subcellularLocation>
        <location evidence="1">Membrane</location>
        <topology evidence="1">Multi-pass membrane protein</topology>
    </subcellularLocation>
</comment>
<dbReference type="Pfam" id="PF13520">
    <property type="entry name" value="AA_permease_2"/>
    <property type="match status" value="1"/>
</dbReference>
<keyword evidence="5 6" id="KW-0472">Membrane</keyword>
<dbReference type="OrthoDB" id="3257095at2759"/>
<feature type="transmembrane region" description="Helical" evidence="6">
    <location>
        <begin position="83"/>
        <end position="104"/>
    </location>
</feature>
<sequence>MSFIHKDVKRLNTPTRVSSEEQGTISNAARLQELGLHAELEPTFSLTTLLCLSLCIMATWEAVAAVVAQALAGGGVPCFVYNYIITFVCTVATAASLAEIASIYPTAGGQYHWVTALFPGRGKKIMSWLTGWISIGGQIVFTASAAFSAALMIQGLIILHNTNYSPERWHGLLLYWAVLTCALLMNTFGYRSLSGANLVAGFIHIVGFIVIFVTLGVKSEKNTTASVFTTLSNVTGWQSDGIAWLTGLISTVFPFLGYDAACHLAEELPNASRNVPLAMLGSVILNGVMGLGFVFMLAFSTGPLKEILATPTGFPFIMIFNEATKSAGFTTVLVMFIIAIAVVAAVAGLTSTSRTFWAFARDDAVPFSKYFSKVSSGKRMKKKIPTHAIVLIFTLNMLLGLIYVGNTTAFNAVLSMSIFGMYLSYMLPIIAMLFFGRNSLQPSGYGRFKLSRWLGISCNAVALAWSTLAIVFSTFPTQIPVTAADMNYSSAITVGWVVIGLVFYLSNGRHHFQMPVVTVK</sequence>
<dbReference type="PANTHER" id="PTHR45649:SF14">
    <property type="entry name" value="GABA PERMEASE"/>
    <property type="match status" value="1"/>
</dbReference>
<keyword evidence="2" id="KW-0813">Transport</keyword>
<feature type="transmembrane region" description="Helical" evidence="6">
    <location>
        <begin position="412"/>
        <end position="435"/>
    </location>
</feature>
<organism evidence="7">
    <name type="scientific">Fusarium oxysporum f. sp. pisi HDV247</name>
    <dbReference type="NCBI Taxonomy" id="1080344"/>
    <lineage>
        <taxon>Eukaryota</taxon>
        <taxon>Fungi</taxon>
        <taxon>Dikarya</taxon>
        <taxon>Ascomycota</taxon>
        <taxon>Pezizomycotina</taxon>
        <taxon>Sordariomycetes</taxon>
        <taxon>Hypocreomycetidae</taxon>
        <taxon>Hypocreales</taxon>
        <taxon>Nectriaceae</taxon>
        <taxon>Fusarium</taxon>
        <taxon>Fusarium oxysporum species complex</taxon>
    </lineage>
</organism>
<feature type="transmembrane region" description="Helical" evidence="6">
    <location>
        <begin position="173"/>
        <end position="190"/>
    </location>
</feature>
<gene>
    <name evidence="7" type="ORF">FOVG_19673</name>
</gene>
<keyword evidence="4 6" id="KW-1133">Transmembrane helix</keyword>
<dbReference type="Proteomes" id="UP000030751">
    <property type="component" value="Unassembled WGS sequence"/>
</dbReference>
<evidence type="ECO:0000256" key="6">
    <source>
        <dbReference type="SAM" id="Phobius"/>
    </source>
</evidence>
<accession>W9N7M9</accession>
<evidence type="ECO:0000256" key="5">
    <source>
        <dbReference type="ARBA" id="ARBA00023136"/>
    </source>
</evidence>
<evidence type="ECO:0000313" key="7">
    <source>
        <dbReference type="EMBL" id="EXA28738.1"/>
    </source>
</evidence>
<feature type="transmembrane region" description="Helical" evidence="6">
    <location>
        <begin position="456"/>
        <end position="475"/>
    </location>
</feature>
<feature type="transmembrane region" description="Helical" evidence="6">
    <location>
        <begin position="327"/>
        <end position="349"/>
    </location>
</feature>
<dbReference type="PANTHER" id="PTHR45649">
    <property type="entry name" value="AMINO-ACID PERMEASE BAT1"/>
    <property type="match status" value="1"/>
</dbReference>